<dbReference type="Gene3D" id="3.20.20.450">
    <property type="entry name" value="EAL domain"/>
    <property type="match status" value="1"/>
</dbReference>
<reference evidence="5" key="1">
    <citation type="journal article" date="2020" name="mSystems">
        <title>Genome- and Community-Level Interaction Insights into Carbon Utilization and Element Cycling Functions of Hydrothermarchaeota in Hydrothermal Sediment.</title>
        <authorList>
            <person name="Zhou Z."/>
            <person name="Liu Y."/>
            <person name="Xu W."/>
            <person name="Pan J."/>
            <person name="Luo Z.H."/>
            <person name="Li M."/>
        </authorList>
    </citation>
    <scope>NUCLEOTIDE SEQUENCE [LARGE SCALE GENOMIC DNA]</scope>
    <source>
        <strain evidence="5">HyVt-483</strain>
    </source>
</reference>
<dbReference type="InterPro" id="IPR009050">
    <property type="entry name" value="Globin-like_sf"/>
</dbReference>
<evidence type="ECO:0000313" key="5">
    <source>
        <dbReference type="EMBL" id="HFC96963.1"/>
    </source>
</evidence>
<dbReference type="SUPFAM" id="SSF55073">
    <property type="entry name" value="Nucleotide cyclase"/>
    <property type="match status" value="1"/>
</dbReference>
<gene>
    <name evidence="5" type="ORF">ENJ40_00695</name>
</gene>
<dbReference type="GO" id="GO:0020037">
    <property type="term" value="F:heme binding"/>
    <property type="evidence" value="ECO:0007669"/>
    <property type="project" value="InterPro"/>
</dbReference>
<dbReference type="InterPro" id="IPR044398">
    <property type="entry name" value="Globin-sensor_dom"/>
</dbReference>
<sequence length="805" mass="91838">MLTSLNRKLIPTSIPSSPIQRTFLIPEILRQEFPRSLKQKELKEKQDHGAGGPGMERIKFLHPSEEEREILKEIAQKVRKAPEEIFENFYSRMVQAGFEKALSPIFRDPVRLESLKRRIREFLVSYLEDPTSPRIRTRIRRLGRIHAELKVHPSEFPAALLILWEDLRKQLTREEERVLTRAFFLLSAYLIQVHFLSRERVLRNLYDQVRRLNRIYALLREINLLIFEEREDPGRLFPQACDILVHQGGFYLAAVFMREGGEVRLMGASCAKQAPPECLSFLQSPEFRASAYLSQALAQQSPFLFEEIEGDLPAFGPAKPRALLALPLELEGPEAILLVGDAKSRTFPKEEVLLLQEIARDLSLGYLHITKSRELERVIFRDDLTGLPNRRYLLSALEHELGVAQKEGLSLALVLLDLDHFFTLNASLGHRVGDQILREIGRRLSEFTLPSRGTVARVGPDEFAFSYLLRKSDRSFAWLKDLEDLLSAPYRLEDREIRLTVSMGVALSEGFDSPEDLFAAAEIALQEARKEGPGRVAFYSPELTRKVYHTLDLVRKLEKALEREEFLLYFQPRIDLRRREVVSFEALLRWEDPERGIVPPGEFIPVLEDTGLIVEVGAWVVKEVARFLARLGPSFRASFNVSARQFQEASRLVSAIEEALSETGLPGERLEMEITENLLVAQGAEEVLREIRDLGLLISLDDFGTGYSSLAYLRRFPVHSLKIDYSFVKGVPQNVEDSQVVMAIVSLAHNLNKRAVAEGVERKDQLAFLLGLGVDEIQGFLCAPPLPPEDFLIFVREFDPKSCLP</sequence>
<dbReference type="Gene3D" id="3.30.450.40">
    <property type="match status" value="1"/>
</dbReference>
<accession>A0A7C3GSX4</accession>
<dbReference type="CDD" id="cd01949">
    <property type="entry name" value="GGDEF"/>
    <property type="match status" value="1"/>
</dbReference>
<dbReference type="InterPro" id="IPR050706">
    <property type="entry name" value="Cyclic-di-GMP_PDE-like"/>
</dbReference>
<dbReference type="PROSITE" id="PS50887">
    <property type="entry name" value="GGDEF"/>
    <property type="match status" value="1"/>
</dbReference>
<dbReference type="SUPFAM" id="SSF46458">
    <property type="entry name" value="Globin-like"/>
    <property type="match status" value="1"/>
</dbReference>
<dbReference type="EMBL" id="DRMH01000011">
    <property type="protein sequence ID" value="HFC96963.1"/>
    <property type="molecule type" value="Genomic_DNA"/>
</dbReference>
<dbReference type="InterPro" id="IPR035919">
    <property type="entry name" value="EAL_sf"/>
</dbReference>
<dbReference type="PROSITE" id="PS50883">
    <property type="entry name" value="EAL"/>
    <property type="match status" value="1"/>
</dbReference>
<dbReference type="PANTHER" id="PTHR33121">
    <property type="entry name" value="CYCLIC DI-GMP PHOSPHODIESTERASE PDEF"/>
    <property type="match status" value="1"/>
</dbReference>
<dbReference type="SMART" id="SM00052">
    <property type="entry name" value="EAL"/>
    <property type="match status" value="1"/>
</dbReference>
<dbReference type="InterPro" id="IPR001633">
    <property type="entry name" value="EAL_dom"/>
</dbReference>
<evidence type="ECO:0000256" key="1">
    <source>
        <dbReference type="ARBA" id="ARBA00015125"/>
    </source>
</evidence>
<organism evidence="5">
    <name type="scientific">Thermosulfurimonas dismutans</name>
    <dbReference type="NCBI Taxonomy" id="999894"/>
    <lineage>
        <taxon>Bacteria</taxon>
        <taxon>Pseudomonadati</taxon>
        <taxon>Thermodesulfobacteriota</taxon>
        <taxon>Thermodesulfobacteria</taxon>
        <taxon>Thermodesulfobacteriales</taxon>
        <taxon>Thermodesulfobacteriaceae</taxon>
        <taxon>Thermosulfurimonas</taxon>
    </lineage>
</organism>
<dbReference type="NCBIfam" id="TIGR00254">
    <property type="entry name" value="GGDEF"/>
    <property type="match status" value="1"/>
</dbReference>
<dbReference type="AlphaFoldDB" id="A0A7C3GSX4"/>
<dbReference type="SUPFAM" id="SSF141868">
    <property type="entry name" value="EAL domain-like"/>
    <property type="match status" value="1"/>
</dbReference>
<dbReference type="Pfam" id="PF11563">
    <property type="entry name" value="Protoglobin"/>
    <property type="match status" value="1"/>
</dbReference>
<feature type="domain" description="EAL" evidence="3">
    <location>
        <begin position="550"/>
        <end position="799"/>
    </location>
</feature>
<protein>
    <recommendedName>
        <fullName evidence="1">Diguanylate cyclase DosC</fullName>
    </recommendedName>
    <alternativeName>
        <fullName evidence="2">Direct oxygen-sensing cyclase</fullName>
    </alternativeName>
</protein>
<evidence type="ECO:0000259" key="4">
    <source>
        <dbReference type="PROSITE" id="PS50887"/>
    </source>
</evidence>
<dbReference type="Gene3D" id="1.10.490.10">
    <property type="entry name" value="Globins"/>
    <property type="match status" value="1"/>
</dbReference>
<dbReference type="Pfam" id="PF00563">
    <property type="entry name" value="EAL"/>
    <property type="match status" value="1"/>
</dbReference>
<dbReference type="GO" id="GO:0019825">
    <property type="term" value="F:oxygen binding"/>
    <property type="evidence" value="ECO:0007669"/>
    <property type="project" value="InterPro"/>
</dbReference>
<dbReference type="InterPro" id="IPR000160">
    <property type="entry name" value="GGDEF_dom"/>
</dbReference>
<dbReference type="Pfam" id="PF00990">
    <property type="entry name" value="GGDEF"/>
    <property type="match status" value="1"/>
</dbReference>
<dbReference type="GO" id="GO:0071111">
    <property type="term" value="F:cyclic-guanylate-specific phosphodiesterase activity"/>
    <property type="evidence" value="ECO:0007669"/>
    <property type="project" value="InterPro"/>
</dbReference>
<dbReference type="InterPro" id="IPR029016">
    <property type="entry name" value="GAF-like_dom_sf"/>
</dbReference>
<dbReference type="SMART" id="SM00267">
    <property type="entry name" value="GGDEF"/>
    <property type="match status" value="1"/>
</dbReference>
<name>A0A7C3GSX4_9BACT</name>
<feature type="domain" description="GGDEF" evidence="4">
    <location>
        <begin position="409"/>
        <end position="541"/>
    </location>
</feature>
<dbReference type="Proteomes" id="UP000886043">
    <property type="component" value="Unassembled WGS sequence"/>
</dbReference>
<evidence type="ECO:0000259" key="3">
    <source>
        <dbReference type="PROSITE" id="PS50883"/>
    </source>
</evidence>
<dbReference type="InterPro" id="IPR043128">
    <property type="entry name" value="Rev_trsase/Diguanyl_cyclase"/>
</dbReference>
<comment type="caution">
    <text evidence="5">The sequence shown here is derived from an EMBL/GenBank/DDBJ whole genome shotgun (WGS) entry which is preliminary data.</text>
</comment>
<dbReference type="SUPFAM" id="SSF55781">
    <property type="entry name" value="GAF domain-like"/>
    <property type="match status" value="1"/>
</dbReference>
<dbReference type="InterPro" id="IPR029787">
    <property type="entry name" value="Nucleotide_cyclase"/>
</dbReference>
<dbReference type="InterPro" id="IPR012292">
    <property type="entry name" value="Globin/Proto"/>
</dbReference>
<dbReference type="CDD" id="cd01948">
    <property type="entry name" value="EAL"/>
    <property type="match status" value="1"/>
</dbReference>
<dbReference type="PANTHER" id="PTHR33121:SF70">
    <property type="entry name" value="SIGNALING PROTEIN YKOW"/>
    <property type="match status" value="1"/>
</dbReference>
<dbReference type="Gene3D" id="3.30.70.270">
    <property type="match status" value="1"/>
</dbReference>
<evidence type="ECO:0000256" key="2">
    <source>
        <dbReference type="ARBA" id="ARBA00029839"/>
    </source>
</evidence>
<proteinExistence type="predicted"/>